<organism evidence="1 2">
    <name type="scientific">Streptomyces scabichelini</name>
    <dbReference type="NCBI Taxonomy" id="2711217"/>
    <lineage>
        <taxon>Bacteria</taxon>
        <taxon>Bacillati</taxon>
        <taxon>Actinomycetota</taxon>
        <taxon>Actinomycetes</taxon>
        <taxon>Kitasatosporales</taxon>
        <taxon>Streptomycetaceae</taxon>
        <taxon>Streptomyces</taxon>
    </lineage>
</organism>
<keyword evidence="2" id="KW-1185">Reference proteome</keyword>
<dbReference type="Proteomes" id="UP000472335">
    <property type="component" value="Unassembled WGS sequence"/>
</dbReference>
<evidence type="ECO:0000313" key="1">
    <source>
        <dbReference type="EMBL" id="NGO08336.1"/>
    </source>
</evidence>
<proteinExistence type="predicted"/>
<dbReference type="AlphaFoldDB" id="A0A6G4V2V6"/>
<name>A0A6G4V2V6_9ACTN</name>
<dbReference type="RefSeq" id="WP_165258002.1">
    <property type="nucleotide sequence ID" value="NZ_JAAKZY010000029.1"/>
</dbReference>
<dbReference type="EMBL" id="JAAKZY010000029">
    <property type="protein sequence ID" value="NGO08336.1"/>
    <property type="molecule type" value="Genomic_DNA"/>
</dbReference>
<comment type="caution">
    <text evidence="1">The sequence shown here is derived from an EMBL/GenBank/DDBJ whole genome shotgun (WGS) entry which is preliminary data.</text>
</comment>
<accession>A0A6G4V2V6</accession>
<gene>
    <name evidence="1" type="ORF">G5C60_12050</name>
</gene>
<evidence type="ECO:0000313" key="2">
    <source>
        <dbReference type="Proteomes" id="UP000472335"/>
    </source>
</evidence>
<reference evidence="1 2" key="1">
    <citation type="submission" date="2020-02" db="EMBL/GenBank/DDBJ databases">
        <title>Whole-genome analyses of novel actinobacteria.</title>
        <authorList>
            <person name="Sahin N."/>
            <person name="Gencbay T."/>
        </authorList>
    </citation>
    <scope>NUCLEOTIDE SEQUENCE [LARGE SCALE GENOMIC DNA]</scope>
    <source>
        <strain evidence="1 2">HC44</strain>
    </source>
</reference>
<sequence>MTQTVTGSEVARGHRVVGELRVLACDMHQGAEQFPGGAPVVEQSGRVPRS</sequence>
<protein>
    <submittedName>
        <fullName evidence="1">Uncharacterized protein</fullName>
    </submittedName>
</protein>